<evidence type="ECO:0000313" key="2">
    <source>
        <dbReference type="EMBL" id="GEN80902.1"/>
    </source>
</evidence>
<sequence length="186" mass="18932">MTRAAPGRVLSIPAGALILSALAGCTGPAGGTSLAEALEDRAEVRALTQDLAAAARSAGLEPFDAGGGWTTCTDQGSKWQYNADAVLHAEGDSADELPAVLAAMTEQIGLETDGPGAFNLETMADGTARGLDVRVRSYDDATELVINVSGPCGRVAADRAELDQGAGPYQILDIGGTHPNQQDAVP</sequence>
<dbReference type="RefSeq" id="WP_034248922.1">
    <property type="nucleotide sequence ID" value="NZ_BJYK01000009.1"/>
</dbReference>
<accession>A0A511Z0D7</accession>
<feature type="chain" id="PRO_5039289240" description="Lipoprotein" evidence="1">
    <location>
        <begin position="24"/>
        <end position="186"/>
    </location>
</feature>
<comment type="caution">
    <text evidence="2">The sequence shown here is derived from an EMBL/GenBank/DDBJ whole genome shotgun (WGS) entry which is preliminary data.</text>
</comment>
<keyword evidence="3" id="KW-1185">Reference proteome</keyword>
<evidence type="ECO:0008006" key="4">
    <source>
        <dbReference type="Google" id="ProtNLM"/>
    </source>
</evidence>
<dbReference type="Proteomes" id="UP000321484">
    <property type="component" value="Unassembled WGS sequence"/>
</dbReference>
<dbReference type="AlphaFoldDB" id="A0A511Z0D7"/>
<evidence type="ECO:0000256" key="1">
    <source>
        <dbReference type="SAM" id="SignalP"/>
    </source>
</evidence>
<protein>
    <recommendedName>
        <fullName evidence="4">Lipoprotein</fullName>
    </recommendedName>
</protein>
<dbReference type="EMBL" id="BJYK01000009">
    <property type="protein sequence ID" value="GEN80902.1"/>
    <property type="molecule type" value="Genomic_DNA"/>
</dbReference>
<keyword evidence="1" id="KW-0732">Signal</keyword>
<name>A0A511Z0D7_9CELL</name>
<dbReference type="PROSITE" id="PS51257">
    <property type="entry name" value="PROKAR_LIPOPROTEIN"/>
    <property type="match status" value="1"/>
</dbReference>
<gene>
    <name evidence="2" type="ORF">AFE02nite_26360</name>
</gene>
<reference evidence="2 3" key="1">
    <citation type="submission" date="2019-07" db="EMBL/GenBank/DDBJ databases">
        <title>Whole genome shotgun sequence of Actinotalea fermentans NBRC 105374.</title>
        <authorList>
            <person name="Hosoyama A."/>
            <person name="Uohara A."/>
            <person name="Ohji S."/>
            <person name="Ichikawa N."/>
        </authorList>
    </citation>
    <scope>NUCLEOTIDE SEQUENCE [LARGE SCALE GENOMIC DNA]</scope>
    <source>
        <strain evidence="2 3">NBRC 105374</strain>
    </source>
</reference>
<organism evidence="2 3">
    <name type="scientific">Actinotalea fermentans</name>
    <dbReference type="NCBI Taxonomy" id="43671"/>
    <lineage>
        <taxon>Bacteria</taxon>
        <taxon>Bacillati</taxon>
        <taxon>Actinomycetota</taxon>
        <taxon>Actinomycetes</taxon>
        <taxon>Micrococcales</taxon>
        <taxon>Cellulomonadaceae</taxon>
        <taxon>Actinotalea</taxon>
    </lineage>
</organism>
<evidence type="ECO:0000313" key="3">
    <source>
        <dbReference type="Proteomes" id="UP000321484"/>
    </source>
</evidence>
<feature type="signal peptide" evidence="1">
    <location>
        <begin position="1"/>
        <end position="23"/>
    </location>
</feature>
<proteinExistence type="predicted"/>